<evidence type="ECO:0000313" key="2">
    <source>
        <dbReference type="EMBL" id="CAH1001237.1"/>
    </source>
</evidence>
<gene>
    <name evidence="2" type="ORF">LEM8419_02136</name>
</gene>
<dbReference type="InterPro" id="IPR007395">
    <property type="entry name" value="Zn_peptidase_2"/>
</dbReference>
<evidence type="ECO:0000313" key="3">
    <source>
        <dbReference type="Proteomes" id="UP000837803"/>
    </source>
</evidence>
<dbReference type="PANTHER" id="PTHR36434:SF1">
    <property type="entry name" value="MEMBRANE PROTEASE YUGP-RELATED"/>
    <property type="match status" value="1"/>
</dbReference>
<evidence type="ECO:0000256" key="1">
    <source>
        <dbReference type="SAM" id="Phobius"/>
    </source>
</evidence>
<evidence type="ECO:0008006" key="4">
    <source>
        <dbReference type="Google" id="ProtNLM"/>
    </source>
</evidence>
<dbReference type="RefSeq" id="WP_238751085.1">
    <property type="nucleotide sequence ID" value="NZ_CAKLPZ010000002.1"/>
</dbReference>
<dbReference type="Pfam" id="PF04298">
    <property type="entry name" value="Zn_peptidase_2"/>
    <property type="match status" value="1"/>
</dbReference>
<name>A0ABN8F5B7_9BACT</name>
<keyword evidence="1" id="KW-0472">Membrane</keyword>
<keyword evidence="1" id="KW-1133">Transmembrane helix</keyword>
<feature type="transmembrane region" description="Helical" evidence="1">
    <location>
        <begin position="6"/>
        <end position="23"/>
    </location>
</feature>
<keyword evidence="1" id="KW-0812">Transmembrane</keyword>
<dbReference type="EMBL" id="CAKLPZ010000002">
    <property type="protein sequence ID" value="CAH1001237.1"/>
    <property type="molecule type" value="Genomic_DNA"/>
</dbReference>
<feature type="transmembrane region" description="Helical" evidence="1">
    <location>
        <begin position="203"/>
        <end position="227"/>
    </location>
</feature>
<accession>A0ABN8F5B7</accession>
<organism evidence="2 3">
    <name type="scientific">Neolewinella maritima</name>
    <dbReference type="NCBI Taxonomy" id="1383882"/>
    <lineage>
        <taxon>Bacteria</taxon>
        <taxon>Pseudomonadati</taxon>
        <taxon>Bacteroidota</taxon>
        <taxon>Saprospiria</taxon>
        <taxon>Saprospirales</taxon>
        <taxon>Lewinellaceae</taxon>
        <taxon>Neolewinella</taxon>
    </lineage>
</organism>
<dbReference type="PANTHER" id="PTHR36434">
    <property type="entry name" value="MEMBRANE PROTEASE YUGP-RELATED"/>
    <property type="match status" value="1"/>
</dbReference>
<dbReference type="Proteomes" id="UP000837803">
    <property type="component" value="Unassembled WGS sequence"/>
</dbReference>
<keyword evidence="3" id="KW-1185">Reference proteome</keyword>
<reference evidence="2" key="1">
    <citation type="submission" date="2021-12" db="EMBL/GenBank/DDBJ databases">
        <authorList>
            <person name="Rodrigo-Torres L."/>
            <person name="Arahal R. D."/>
            <person name="Lucena T."/>
        </authorList>
    </citation>
    <scope>NUCLEOTIDE SEQUENCE</scope>
    <source>
        <strain evidence="2">CECT 8419</strain>
    </source>
</reference>
<feature type="transmembrane region" description="Helical" evidence="1">
    <location>
        <begin position="135"/>
        <end position="163"/>
    </location>
</feature>
<proteinExistence type="predicted"/>
<protein>
    <recommendedName>
        <fullName evidence="4">Zinc metallopeptidase</fullName>
    </recommendedName>
</protein>
<comment type="caution">
    <text evidence="2">The sequence shown here is derived from an EMBL/GenBank/DDBJ whole genome shotgun (WGS) entry which is preliminary data.</text>
</comment>
<sequence length="234" mass="25281">MLSGGYGIYIIITLVFAGVGWLASNKLKGTFEKYSRVPMTSGMSGAEVAQRMLTHYNIRDVKIVAGQGTLTDHYNPATRTVSLSPAVFEGRNVSAAAVASHECGHAVQHAEGYAWLQFRSKMVPVVQVASRFQSILLMLTVGGIAGGFFGQTMLLITIAAFAITTLFSVATLPVEFDASRRALAWLEQSGTATGPLHDGAKDALWWAAMTYVVAALSALTILFWLILRYMGSRR</sequence>